<sequence length="580" mass="65868">MKLMSVTWQSVKWIFQVNRAFFTVRPWTTLALILSIAIERFASILAAFLPLKVILLAGSDGVPRYFRFFLEPDDKGPWIIGLSAGAIGFFILTLVMERCTKQLAEAGSAEVLQGANEIAVASRAREETQGYFSRFGGVIADGVMAVAMLLLLGIINPLLFSVIVALFLVQYGLAAIVVSTGDSVHPQGLYRVLVRDLSSFLTVCSSLNFLAAFFVLLVPFLIGQDGNLLFAILSILLLRQLFSAVSGSVNTISALWKKKPQINPMIFRDHTIKSQERTVNKAVRVLFEKSARETNAAQELRSQGIEMDDMESEWQDSSLGKIFLFHLTGKIEGEKSRLQQMVFPLGQLHLVEHEEFLFKYISRMELKAPALLASYSRGPFRCNIYQYGNSISSREWKSAGPQLLEHCWSAEPPQELVRAFHTSRATLANRLTLDVLARITVALDHQKEKDTYNKFIDLWPDVCERVSRIPLFIYNPKLNMENVVRDQGEYYIMTWGEWTLEPIGANTPKWMPIQSLEEVLDRVRNMRNFNADQLCLQDVLLAKKFRELEFYIQRENYKSAIHIMGSIVRDFSRIKTVEAL</sequence>
<feature type="transmembrane region" description="Helical" evidence="1">
    <location>
        <begin position="200"/>
        <end position="222"/>
    </location>
</feature>
<proteinExistence type="predicted"/>
<evidence type="ECO:0000313" key="3">
    <source>
        <dbReference type="Proteomes" id="UP001595579"/>
    </source>
</evidence>
<feature type="transmembrane region" description="Helical" evidence="1">
    <location>
        <begin position="78"/>
        <end position="96"/>
    </location>
</feature>
<gene>
    <name evidence="2" type="ORF">ACFOEV_19460</name>
</gene>
<name>A0ABV7LU16_9GAMM</name>
<feature type="transmembrane region" description="Helical" evidence="1">
    <location>
        <begin position="158"/>
        <end position="179"/>
    </location>
</feature>
<dbReference type="EMBL" id="JBHRUG010000044">
    <property type="protein sequence ID" value="MFC3285780.1"/>
    <property type="molecule type" value="Genomic_DNA"/>
</dbReference>
<dbReference type="RefSeq" id="WP_386776555.1">
    <property type="nucleotide sequence ID" value="NZ_JBHRUG010000044.1"/>
</dbReference>
<evidence type="ECO:0000313" key="2">
    <source>
        <dbReference type="EMBL" id="MFC3285780.1"/>
    </source>
</evidence>
<protein>
    <submittedName>
        <fullName evidence="2">Uncharacterized protein</fullName>
    </submittedName>
</protein>
<organism evidence="2 3">
    <name type="scientific">Litchfieldella rifensis</name>
    <dbReference type="NCBI Taxonomy" id="762643"/>
    <lineage>
        <taxon>Bacteria</taxon>
        <taxon>Pseudomonadati</taxon>
        <taxon>Pseudomonadota</taxon>
        <taxon>Gammaproteobacteria</taxon>
        <taxon>Oceanospirillales</taxon>
        <taxon>Halomonadaceae</taxon>
        <taxon>Litchfieldella</taxon>
    </lineage>
</organism>
<accession>A0ABV7LU16</accession>
<feature type="transmembrane region" description="Helical" evidence="1">
    <location>
        <begin position="20"/>
        <end position="38"/>
    </location>
</feature>
<dbReference type="Proteomes" id="UP001595579">
    <property type="component" value="Unassembled WGS sequence"/>
</dbReference>
<keyword evidence="1" id="KW-0812">Transmembrane</keyword>
<feature type="transmembrane region" description="Helical" evidence="1">
    <location>
        <begin position="131"/>
        <end position="152"/>
    </location>
</feature>
<keyword evidence="1" id="KW-1133">Transmembrane helix</keyword>
<comment type="caution">
    <text evidence="2">The sequence shown here is derived from an EMBL/GenBank/DDBJ whole genome shotgun (WGS) entry which is preliminary data.</text>
</comment>
<keyword evidence="3" id="KW-1185">Reference proteome</keyword>
<reference evidence="3" key="1">
    <citation type="journal article" date="2019" name="Int. J. Syst. Evol. Microbiol.">
        <title>The Global Catalogue of Microorganisms (GCM) 10K type strain sequencing project: providing services to taxonomists for standard genome sequencing and annotation.</title>
        <authorList>
            <consortium name="The Broad Institute Genomics Platform"/>
            <consortium name="The Broad Institute Genome Sequencing Center for Infectious Disease"/>
            <person name="Wu L."/>
            <person name="Ma J."/>
        </authorList>
    </citation>
    <scope>NUCLEOTIDE SEQUENCE [LARGE SCALE GENOMIC DNA]</scope>
    <source>
        <strain evidence="3">CECT 7698</strain>
    </source>
</reference>
<evidence type="ECO:0000256" key="1">
    <source>
        <dbReference type="SAM" id="Phobius"/>
    </source>
</evidence>
<keyword evidence="1" id="KW-0472">Membrane</keyword>